<feature type="compositionally biased region" description="Basic and acidic residues" evidence="8">
    <location>
        <begin position="119"/>
        <end position="132"/>
    </location>
</feature>
<comment type="similarity">
    <text evidence="7">Belongs to the CENP-H/MCM16 family.</text>
</comment>
<evidence type="ECO:0000256" key="1">
    <source>
        <dbReference type="ARBA" id="ARBA00004123"/>
    </source>
</evidence>
<evidence type="ECO:0000259" key="9">
    <source>
        <dbReference type="Pfam" id="PF05837"/>
    </source>
</evidence>
<evidence type="ECO:0000256" key="5">
    <source>
        <dbReference type="ARBA" id="ARBA00023242"/>
    </source>
</evidence>
<comment type="subcellular location">
    <subcellularLocation>
        <location evidence="2">Chromosome</location>
        <location evidence="2">Centromere</location>
        <location evidence="2">Kinetochore</location>
    </subcellularLocation>
    <subcellularLocation>
        <location evidence="1">Nucleus</location>
    </subcellularLocation>
</comment>
<comment type="caution">
    <text evidence="10">The sequence shown here is derived from an EMBL/GenBank/DDBJ whole genome shotgun (WGS) entry which is preliminary data.</text>
</comment>
<feature type="non-terminal residue" evidence="10">
    <location>
        <position position="181"/>
    </location>
</feature>
<proteinExistence type="inferred from homology"/>
<accession>A0A7L1QZ77</accession>
<sequence length="181" mass="21320">PNEGTAHGVQQRHSYHAVKDLQTTIEEAKVSFQNKTLALQRVQIMDALRKKLEQDDEDSRLILETLNRIGLLSRTIIECQRQACEKEQKMTDIKRKRFSLKAEGQKLHQMQTTMKRQKEKQESMNVTEKENRLNKLEQERQMTTIIQNVFQSIIIGSRINWAEDPSLKKIVLQLEKNVYFQ</sequence>
<dbReference type="InterPro" id="IPR008426">
    <property type="entry name" value="CENP-H_C"/>
</dbReference>
<dbReference type="GO" id="GO:0005634">
    <property type="term" value="C:nucleus"/>
    <property type="evidence" value="ECO:0007669"/>
    <property type="project" value="UniProtKB-SubCell"/>
</dbReference>
<evidence type="ECO:0000256" key="8">
    <source>
        <dbReference type="SAM" id="MobiDB-lite"/>
    </source>
</evidence>
<keyword evidence="11" id="KW-1185">Reference proteome</keyword>
<organism evidence="10 11">
    <name type="scientific">Cisticola juncidis</name>
    <dbReference type="NCBI Taxonomy" id="52622"/>
    <lineage>
        <taxon>Eukaryota</taxon>
        <taxon>Metazoa</taxon>
        <taxon>Chordata</taxon>
        <taxon>Craniata</taxon>
        <taxon>Vertebrata</taxon>
        <taxon>Euteleostomi</taxon>
        <taxon>Archelosauria</taxon>
        <taxon>Archosauria</taxon>
        <taxon>Dinosauria</taxon>
        <taxon>Saurischia</taxon>
        <taxon>Theropoda</taxon>
        <taxon>Coelurosauria</taxon>
        <taxon>Aves</taxon>
        <taxon>Neognathae</taxon>
        <taxon>Neoaves</taxon>
        <taxon>Telluraves</taxon>
        <taxon>Australaves</taxon>
        <taxon>Passeriformes</taxon>
        <taxon>Sylvioidea</taxon>
        <taxon>Cisticolidae</taxon>
        <taxon>Cisticola</taxon>
    </lineage>
</organism>
<keyword evidence="3" id="KW-0158">Chromosome</keyword>
<feature type="domain" description="Centromere protein H C-terminal" evidence="9">
    <location>
        <begin position="14"/>
        <end position="175"/>
    </location>
</feature>
<evidence type="ECO:0000256" key="2">
    <source>
        <dbReference type="ARBA" id="ARBA00004629"/>
    </source>
</evidence>
<dbReference type="Proteomes" id="UP000546986">
    <property type="component" value="Unassembled WGS sequence"/>
</dbReference>
<dbReference type="PANTHER" id="PTHR48122:SF1">
    <property type="entry name" value="CENTROMERE PROTEIN H"/>
    <property type="match status" value="1"/>
</dbReference>
<dbReference type="AlphaFoldDB" id="A0A7L1QZ77"/>
<feature type="region of interest" description="Disordered" evidence="8">
    <location>
        <begin position="104"/>
        <end position="132"/>
    </location>
</feature>
<keyword evidence="4" id="KW-0995">Kinetochore</keyword>
<dbReference type="GO" id="GO:0051382">
    <property type="term" value="P:kinetochore assembly"/>
    <property type="evidence" value="ECO:0007669"/>
    <property type="project" value="InterPro"/>
</dbReference>
<gene>
    <name evidence="10" type="primary">Cenph</name>
    <name evidence="10" type="ORF">CISJUN_R11150</name>
</gene>
<keyword evidence="6" id="KW-0137">Centromere</keyword>
<evidence type="ECO:0000313" key="11">
    <source>
        <dbReference type="Proteomes" id="UP000546986"/>
    </source>
</evidence>
<evidence type="ECO:0000256" key="4">
    <source>
        <dbReference type="ARBA" id="ARBA00022838"/>
    </source>
</evidence>
<keyword evidence="5" id="KW-0539">Nucleus</keyword>
<dbReference type="PANTHER" id="PTHR48122">
    <property type="entry name" value="CENTROMERE PROTEIN H"/>
    <property type="match status" value="1"/>
</dbReference>
<dbReference type="EMBL" id="VXBR01009946">
    <property type="protein sequence ID" value="NXO30012.1"/>
    <property type="molecule type" value="Genomic_DNA"/>
</dbReference>
<dbReference type="InterPro" id="IPR040034">
    <property type="entry name" value="CENP-H"/>
</dbReference>
<dbReference type="GO" id="GO:0043515">
    <property type="term" value="F:kinetochore binding"/>
    <property type="evidence" value="ECO:0007669"/>
    <property type="project" value="TreeGrafter"/>
</dbReference>
<feature type="non-terminal residue" evidence="10">
    <location>
        <position position="1"/>
    </location>
</feature>
<name>A0A7L1QZ77_9PASS</name>
<dbReference type="Pfam" id="PF05837">
    <property type="entry name" value="CENP-H"/>
    <property type="match status" value="1"/>
</dbReference>
<protein>
    <submittedName>
        <fullName evidence="10">CENPH protein</fullName>
    </submittedName>
</protein>
<dbReference type="GO" id="GO:0000776">
    <property type="term" value="C:kinetochore"/>
    <property type="evidence" value="ECO:0007669"/>
    <property type="project" value="UniProtKB-KW"/>
</dbReference>
<evidence type="ECO:0000256" key="6">
    <source>
        <dbReference type="ARBA" id="ARBA00023328"/>
    </source>
</evidence>
<evidence type="ECO:0000313" key="10">
    <source>
        <dbReference type="EMBL" id="NXO30012.1"/>
    </source>
</evidence>
<evidence type="ECO:0000256" key="7">
    <source>
        <dbReference type="ARBA" id="ARBA00025735"/>
    </source>
</evidence>
<dbReference type="GO" id="GO:0007052">
    <property type="term" value="P:mitotic spindle organization"/>
    <property type="evidence" value="ECO:0007669"/>
    <property type="project" value="TreeGrafter"/>
</dbReference>
<reference evidence="10 11" key="1">
    <citation type="submission" date="2019-09" db="EMBL/GenBank/DDBJ databases">
        <title>Bird 10,000 Genomes (B10K) Project - Family phase.</title>
        <authorList>
            <person name="Zhang G."/>
        </authorList>
    </citation>
    <scope>NUCLEOTIDE SEQUENCE [LARGE SCALE GENOMIC DNA]</scope>
    <source>
        <strain evidence="10">B10K-DU-002-30</strain>
        <tissue evidence="10">Muscle</tissue>
    </source>
</reference>
<evidence type="ECO:0000256" key="3">
    <source>
        <dbReference type="ARBA" id="ARBA00022454"/>
    </source>
</evidence>
<dbReference type="GO" id="GO:0007059">
    <property type="term" value="P:chromosome segregation"/>
    <property type="evidence" value="ECO:0007669"/>
    <property type="project" value="TreeGrafter"/>
</dbReference>